<dbReference type="PANTHER" id="PTHR35249:SF2">
    <property type="entry name" value="DYNEIN REGULATORY COMPLEX SUBUNIT 7"/>
    <property type="match status" value="1"/>
</dbReference>
<gene>
    <name evidence="3" type="primary">LOC112466117</name>
</gene>
<dbReference type="Proteomes" id="UP000504618">
    <property type="component" value="Unplaced"/>
</dbReference>
<protein>
    <submittedName>
        <fullName evidence="3">Dynein regulatory complex subunit 7-like</fullName>
    </submittedName>
</protein>
<organism evidence="2 3">
    <name type="scientific">Temnothorax curvispinosus</name>
    <dbReference type="NCBI Taxonomy" id="300111"/>
    <lineage>
        <taxon>Eukaryota</taxon>
        <taxon>Metazoa</taxon>
        <taxon>Ecdysozoa</taxon>
        <taxon>Arthropoda</taxon>
        <taxon>Hexapoda</taxon>
        <taxon>Insecta</taxon>
        <taxon>Pterygota</taxon>
        <taxon>Neoptera</taxon>
        <taxon>Endopterygota</taxon>
        <taxon>Hymenoptera</taxon>
        <taxon>Apocrita</taxon>
        <taxon>Aculeata</taxon>
        <taxon>Formicoidea</taxon>
        <taxon>Formicidae</taxon>
        <taxon>Myrmicinae</taxon>
        <taxon>Temnothorax</taxon>
    </lineage>
</organism>
<evidence type="ECO:0000313" key="2">
    <source>
        <dbReference type="Proteomes" id="UP000504618"/>
    </source>
</evidence>
<feature type="region of interest" description="Disordered" evidence="1">
    <location>
        <begin position="1"/>
        <end position="32"/>
    </location>
</feature>
<dbReference type="GO" id="GO:0031514">
    <property type="term" value="C:motile cilium"/>
    <property type="evidence" value="ECO:0007669"/>
    <property type="project" value="TreeGrafter"/>
</dbReference>
<name>A0A6J1RA17_9HYME</name>
<dbReference type="OrthoDB" id="10262874at2759"/>
<proteinExistence type="predicted"/>
<dbReference type="AlphaFoldDB" id="A0A6J1RA17"/>
<sequence length="119" mass="14030">MNDVVTSHEFDDLRSSLSGEHPRDERQGKGKPVRTVEEILRRVQRELCLIKLCWPDVSTITEDLYARSLPDSYRCVSDKERLLLWYAENFRRQIHAKYANRRPLLLACENECRVQVGKI</sequence>
<dbReference type="InterPro" id="IPR033551">
    <property type="entry name" value="DRC7/lobo"/>
</dbReference>
<dbReference type="RefSeq" id="XP_024889786.1">
    <property type="nucleotide sequence ID" value="XM_025034018.1"/>
</dbReference>
<accession>A0A6J1RA17</accession>
<evidence type="ECO:0000256" key="1">
    <source>
        <dbReference type="SAM" id="MobiDB-lite"/>
    </source>
</evidence>
<dbReference type="GO" id="GO:0030317">
    <property type="term" value="P:flagellated sperm motility"/>
    <property type="evidence" value="ECO:0007669"/>
    <property type="project" value="TreeGrafter"/>
</dbReference>
<reference evidence="3" key="1">
    <citation type="submission" date="2025-08" db="UniProtKB">
        <authorList>
            <consortium name="RefSeq"/>
        </authorList>
    </citation>
    <scope>IDENTIFICATION</scope>
    <source>
        <tissue evidence="3">Whole body</tissue>
    </source>
</reference>
<evidence type="ECO:0000313" key="3">
    <source>
        <dbReference type="RefSeq" id="XP_024889786.1"/>
    </source>
</evidence>
<dbReference type="GeneID" id="112466117"/>
<keyword evidence="2" id="KW-1185">Reference proteome</keyword>
<dbReference type="PANTHER" id="PTHR35249">
    <property type="entry name" value="DYNEIN REGULATORY COMPLEX SUBUNIT 7"/>
    <property type="match status" value="1"/>
</dbReference>